<dbReference type="PANTHER" id="PTHR43477:SF1">
    <property type="entry name" value="DIHYDROANTICAPSIN 7-DEHYDROGENASE"/>
    <property type="match status" value="1"/>
</dbReference>
<dbReference type="InterPro" id="IPR002347">
    <property type="entry name" value="SDR_fam"/>
</dbReference>
<name>A0A6J7FE94_9ZZZZ</name>
<dbReference type="PRINTS" id="PR00080">
    <property type="entry name" value="SDRFAMILY"/>
</dbReference>
<dbReference type="Gene3D" id="3.40.50.720">
    <property type="entry name" value="NAD(P)-binding Rossmann-like Domain"/>
    <property type="match status" value="1"/>
</dbReference>
<reference evidence="4" key="1">
    <citation type="submission" date="2020-05" db="EMBL/GenBank/DDBJ databases">
        <authorList>
            <person name="Chiriac C."/>
            <person name="Salcher M."/>
            <person name="Ghai R."/>
            <person name="Kavagutti S V."/>
        </authorList>
    </citation>
    <scope>NUCLEOTIDE SEQUENCE</scope>
</reference>
<evidence type="ECO:0000256" key="2">
    <source>
        <dbReference type="ARBA" id="ARBA00023002"/>
    </source>
</evidence>
<dbReference type="CDD" id="cd05233">
    <property type="entry name" value="SDR_c"/>
    <property type="match status" value="1"/>
</dbReference>
<dbReference type="EMBL" id="CAFBLP010000111">
    <property type="protein sequence ID" value="CAB4891350.1"/>
    <property type="molecule type" value="Genomic_DNA"/>
</dbReference>
<feature type="domain" description="Ketoreductase" evidence="3">
    <location>
        <begin position="11"/>
        <end position="191"/>
    </location>
</feature>
<dbReference type="Pfam" id="PF13561">
    <property type="entry name" value="adh_short_C2"/>
    <property type="match status" value="1"/>
</dbReference>
<dbReference type="GO" id="GO:0016491">
    <property type="term" value="F:oxidoreductase activity"/>
    <property type="evidence" value="ECO:0007669"/>
    <property type="project" value="UniProtKB-KW"/>
</dbReference>
<dbReference type="AlphaFoldDB" id="A0A6J7FE94"/>
<accession>A0A6J7FE94</accession>
<dbReference type="PANTHER" id="PTHR43477">
    <property type="entry name" value="DIHYDROANTICAPSIN 7-DEHYDROGENASE"/>
    <property type="match status" value="1"/>
</dbReference>
<evidence type="ECO:0000313" key="4">
    <source>
        <dbReference type="EMBL" id="CAB4891350.1"/>
    </source>
</evidence>
<dbReference type="InterPro" id="IPR036291">
    <property type="entry name" value="NAD(P)-bd_dom_sf"/>
</dbReference>
<organism evidence="4">
    <name type="scientific">freshwater metagenome</name>
    <dbReference type="NCBI Taxonomy" id="449393"/>
    <lineage>
        <taxon>unclassified sequences</taxon>
        <taxon>metagenomes</taxon>
        <taxon>ecological metagenomes</taxon>
    </lineage>
</organism>
<sequence length="253" mass="26466">MTDVVDHPTARVVVITGAASGIGLATSQRFSRNGDTVVMLDVDAERLAREAAALDAHPYPVDVRHADEVAAVLAAVAAQVGPVDVLVNNAGIGVAADLLSSTWEDWQRTFDVNVHSMFHTCRAVLPGMLDRGAGIIVNTASVAGLVGIRDRSAYCTSKSAVIGFTRALTADYAHLGIRANAVCPGTVATEWIGKILATAEDPVAKRLSMEQRQLDGHMGSPDEVAAAIFFLASPDGRFANGSAMVIDGGWTAM</sequence>
<gene>
    <name evidence="4" type="ORF">UFOPK3376_02860</name>
</gene>
<dbReference type="FunFam" id="3.40.50.720:FF:000084">
    <property type="entry name" value="Short-chain dehydrogenase reductase"/>
    <property type="match status" value="1"/>
</dbReference>
<dbReference type="SMART" id="SM00822">
    <property type="entry name" value="PKS_KR"/>
    <property type="match status" value="1"/>
</dbReference>
<dbReference type="SUPFAM" id="SSF51735">
    <property type="entry name" value="NAD(P)-binding Rossmann-fold domains"/>
    <property type="match status" value="1"/>
</dbReference>
<proteinExistence type="inferred from homology"/>
<protein>
    <submittedName>
        <fullName evidence="4">Unannotated protein</fullName>
    </submittedName>
</protein>
<evidence type="ECO:0000259" key="3">
    <source>
        <dbReference type="SMART" id="SM00822"/>
    </source>
</evidence>
<keyword evidence="2" id="KW-0560">Oxidoreductase</keyword>
<comment type="similarity">
    <text evidence="1">Belongs to the short-chain dehydrogenases/reductases (SDR) family.</text>
</comment>
<dbReference type="PRINTS" id="PR00081">
    <property type="entry name" value="GDHRDH"/>
</dbReference>
<evidence type="ECO:0000256" key="1">
    <source>
        <dbReference type="ARBA" id="ARBA00006484"/>
    </source>
</evidence>
<dbReference type="InterPro" id="IPR057326">
    <property type="entry name" value="KR_dom"/>
</dbReference>
<dbReference type="InterPro" id="IPR051122">
    <property type="entry name" value="SDR_DHRS6-like"/>
</dbReference>